<keyword evidence="3" id="KW-1185">Reference proteome</keyword>
<dbReference type="Proteomes" id="UP000694941">
    <property type="component" value="Unplaced"/>
</dbReference>
<proteinExistence type="inferred from homology"/>
<dbReference type="InterPro" id="IPR007317">
    <property type="entry name" value="GET4"/>
</dbReference>
<evidence type="ECO:0000256" key="2">
    <source>
        <dbReference type="SAM" id="MobiDB-lite"/>
    </source>
</evidence>
<dbReference type="GeneID" id="106476849"/>
<protein>
    <submittedName>
        <fullName evidence="4">Golgi to ER traffic protein 4 homolog</fullName>
    </submittedName>
</protein>
<dbReference type="PANTHER" id="PTHR12875">
    <property type="entry name" value="GOLGI TO ER TRAFFIC PROTEIN 4 HOMOLOG"/>
    <property type="match status" value="1"/>
</dbReference>
<dbReference type="PANTHER" id="PTHR12875:SF0">
    <property type="entry name" value="GOLGI TO ER TRAFFIC PROTEIN 4 HOMOLOG"/>
    <property type="match status" value="1"/>
</dbReference>
<reference evidence="4" key="1">
    <citation type="submission" date="2025-08" db="UniProtKB">
        <authorList>
            <consortium name="RefSeq"/>
        </authorList>
    </citation>
    <scope>IDENTIFICATION</scope>
    <source>
        <tissue evidence="4">Muscle</tissue>
    </source>
</reference>
<comment type="similarity">
    <text evidence="1">Belongs to the GET4 family.</text>
</comment>
<dbReference type="RefSeq" id="XP_013792921.1">
    <property type="nucleotide sequence ID" value="XM_013937467.2"/>
</dbReference>
<evidence type="ECO:0000313" key="4">
    <source>
        <dbReference type="RefSeq" id="XP_013792921.1"/>
    </source>
</evidence>
<organism evidence="3 4">
    <name type="scientific">Limulus polyphemus</name>
    <name type="common">Atlantic horseshoe crab</name>
    <dbReference type="NCBI Taxonomy" id="6850"/>
    <lineage>
        <taxon>Eukaryota</taxon>
        <taxon>Metazoa</taxon>
        <taxon>Ecdysozoa</taxon>
        <taxon>Arthropoda</taxon>
        <taxon>Chelicerata</taxon>
        <taxon>Merostomata</taxon>
        <taxon>Xiphosura</taxon>
        <taxon>Limulidae</taxon>
        <taxon>Limulus</taxon>
    </lineage>
</organism>
<accession>A0ABM1C282</accession>
<evidence type="ECO:0000256" key="1">
    <source>
        <dbReference type="ARBA" id="ARBA00005351"/>
    </source>
</evidence>
<dbReference type="Pfam" id="PF04190">
    <property type="entry name" value="GET4"/>
    <property type="match status" value="1"/>
</dbReference>
<sequence length="233" mass="26266">KLGRLFDLMQPESPERFSFLTAALRWSSGGEDSHPRGHPHLHQHVALTLWKEKNYAQSRYHFIHSSDGDGCASMLIEYHINKGYPSEVDLFITQAVLQFLCLKNKSTASVVFFTFTEKHPSVQQGPPYLLPLLNFVWFLLLAVEGGKLPVFTVLCEMYQPSINRDPAYPEYLSKIGQIFFGLPAPPKQQGFLNNLVQSLLGGLEEENMSEDSDITMPGPSCLPKHSIQSEDLD</sequence>
<dbReference type="Gene3D" id="1.25.40.10">
    <property type="entry name" value="Tetratricopeptide repeat domain"/>
    <property type="match status" value="1"/>
</dbReference>
<name>A0ABM1C282_LIMPO</name>
<gene>
    <name evidence="4" type="primary">LOC106476849</name>
</gene>
<dbReference type="InterPro" id="IPR011990">
    <property type="entry name" value="TPR-like_helical_dom_sf"/>
</dbReference>
<feature type="non-terminal residue" evidence="4">
    <location>
        <position position="1"/>
    </location>
</feature>
<feature type="region of interest" description="Disordered" evidence="2">
    <location>
        <begin position="208"/>
        <end position="233"/>
    </location>
</feature>
<evidence type="ECO:0000313" key="3">
    <source>
        <dbReference type="Proteomes" id="UP000694941"/>
    </source>
</evidence>